<reference evidence="1 2" key="1">
    <citation type="journal article" date="2016" name="Mol. Biol. Evol.">
        <title>Genome-Wide Survey of Gut Fungi (Harpellales) Reveals the First Horizontally Transferred Ubiquitin Gene from a Mosquito Host.</title>
        <authorList>
            <person name="Wang Y."/>
            <person name="White M.M."/>
            <person name="Kvist S."/>
            <person name="Moncalvo J.M."/>
        </authorList>
    </citation>
    <scope>NUCLEOTIDE SEQUENCE [LARGE SCALE GENOMIC DNA]</scope>
    <source>
        <strain evidence="1 2">ALG-7-W6</strain>
    </source>
</reference>
<dbReference type="EMBL" id="LSSL01007405">
    <property type="protein sequence ID" value="OLY78013.1"/>
    <property type="molecule type" value="Genomic_DNA"/>
</dbReference>
<name>A0A1R0GM82_9FUNG</name>
<evidence type="ECO:0000313" key="1">
    <source>
        <dbReference type="EMBL" id="OLY78013.1"/>
    </source>
</evidence>
<organism evidence="1 2">
    <name type="scientific">Smittium mucronatum</name>
    <dbReference type="NCBI Taxonomy" id="133383"/>
    <lineage>
        <taxon>Eukaryota</taxon>
        <taxon>Fungi</taxon>
        <taxon>Fungi incertae sedis</taxon>
        <taxon>Zoopagomycota</taxon>
        <taxon>Kickxellomycotina</taxon>
        <taxon>Harpellomycetes</taxon>
        <taxon>Harpellales</taxon>
        <taxon>Legeriomycetaceae</taxon>
        <taxon>Smittium</taxon>
    </lineage>
</organism>
<gene>
    <name evidence="1" type="ORF">AYI68_g7949</name>
</gene>
<dbReference type="OrthoDB" id="442176at2759"/>
<evidence type="ECO:0008006" key="3">
    <source>
        <dbReference type="Google" id="ProtNLM"/>
    </source>
</evidence>
<dbReference type="Proteomes" id="UP000187455">
    <property type="component" value="Unassembled WGS sequence"/>
</dbReference>
<comment type="caution">
    <text evidence="1">The sequence shown here is derived from an EMBL/GenBank/DDBJ whole genome shotgun (WGS) entry which is preliminary data.</text>
</comment>
<sequence length="182" mass="19813">MYSAFKPISLFSAVSGRVPTAISKSSNTLFWKQTCGYAKVKFSTKKNYEQEKLKFEKAKQEEKLSKRSNLPSFPALLAFMSLVLGGAIAYNTTKNFNDSHAAEFAALEASAEQEIKQEPQVETADAISIVTADNPDFQPDSAPKIAPSERYSPEDVAAFPFKTKKVIFVLGGPGSGKGTNSE</sequence>
<proteinExistence type="predicted"/>
<dbReference type="STRING" id="133383.A0A1R0GM82"/>
<dbReference type="AlphaFoldDB" id="A0A1R0GM82"/>
<keyword evidence="2" id="KW-1185">Reference proteome</keyword>
<accession>A0A1R0GM82</accession>
<protein>
    <recommendedName>
        <fullName evidence="3">Adenylate kinase</fullName>
    </recommendedName>
</protein>
<evidence type="ECO:0000313" key="2">
    <source>
        <dbReference type="Proteomes" id="UP000187455"/>
    </source>
</evidence>
<feature type="non-terminal residue" evidence="1">
    <location>
        <position position="182"/>
    </location>
</feature>